<proteinExistence type="predicted"/>
<evidence type="ECO:0000313" key="1">
    <source>
        <dbReference type="EMBL" id="PWD97942.1"/>
    </source>
</evidence>
<name>A0A2U2B4F4_9BACT</name>
<dbReference type="Proteomes" id="UP000244956">
    <property type="component" value="Unassembled WGS sequence"/>
</dbReference>
<organism evidence="1 2">
    <name type="scientific">Marinilabilia rubra</name>
    <dbReference type="NCBI Taxonomy" id="2162893"/>
    <lineage>
        <taxon>Bacteria</taxon>
        <taxon>Pseudomonadati</taxon>
        <taxon>Bacteroidota</taxon>
        <taxon>Bacteroidia</taxon>
        <taxon>Marinilabiliales</taxon>
        <taxon>Marinilabiliaceae</taxon>
        <taxon>Marinilabilia</taxon>
    </lineage>
</organism>
<gene>
    <name evidence="1" type="ORF">DDZ16_17870</name>
</gene>
<keyword evidence="2" id="KW-1185">Reference proteome</keyword>
<accession>A0A2U2B4F4</accession>
<evidence type="ECO:0000313" key="2">
    <source>
        <dbReference type="Proteomes" id="UP000244956"/>
    </source>
</evidence>
<sequence length="65" mass="7744">GLSRKAGAKITDIISFLQTLLQSFFQIFFKSLIFNKTFFRSIFDRKTKIPKTVILVNKKWLEMWN</sequence>
<comment type="caution">
    <text evidence="1">The sequence shown here is derived from an EMBL/GenBank/DDBJ whole genome shotgun (WGS) entry which is preliminary data.</text>
</comment>
<dbReference type="EMBL" id="QEWP01000021">
    <property type="protein sequence ID" value="PWD97942.1"/>
    <property type="molecule type" value="Genomic_DNA"/>
</dbReference>
<reference evidence="1 2" key="1">
    <citation type="submission" date="2018-05" db="EMBL/GenBank/DDBJ databases">
        <title>Marinilabilia rubrum sp. nov., isolated from saltern sediment.</title>
        <authorList>
            <person name="Zhang R."/>
        </authorList>
    </citation>
    <scope>NUCLEOTIDE SEQUENCE [LARGE SCALE GENOMIC DNA]</scope>
    <source>
        <strain evidence="1 2">WTE16</strain>
    </source>
</reference>
<protein>
    <submittedName>
        <fullName evidence="1">Uncharacterized protein</fullName>
    </submittedName>
</protein>
<feature type="non-terminal residue" evidence="1">
    <location>
        <position position="1"/>
    </location>
</feature>
<dbReference type="AlphaFoldDB" id="A0A2U2B4F4"/>